<evidence type="ECO:0000313" key="2">
    <source>
        <dbReference type="EMBL" id="MCT2564162.1"/>
    </source>
</evidence>
<feature type="domain" description="pEK499-p136 HEPN" evidence="1">
    <location>
        <begin position="1"/>
        <end position="156"/>
    </location>
</feature>
<gene>
    <name evidence="2" type="ORF">N0B48_19900</name>
</gene>
<sequence length="158" mass="19143">MSYYKHQEYDFVQRTKKIINQYDSIIINEKEKFEVTLLINCFVGLLMTPQQYWIDQIPQTLIRNKEWGLKKEYFRVCKDTSGNELLDLRQVTRHLRNSVAHYSFKTFNNQNHVIKSIKFTDKKNRTEITFEAEIPISNLKDFLNHLSDWFLNEMKKNQ</sequence>
<dbReference type="EMBL" id="JAOAMU010000007">
    <property type="protein sequence ID" value="MCT2564162.1"/>
    <property type="molecule type" value="Genomic_DNA"/>
</dbReference>
<dbReference type="RefSeq" id="WP_259840845.1">
    <property type="nucleotide sequence ID" value="NZ_JAOAMU010000007.1"/>
</dbReference>
<protein>
    <submittedName>
        <fullName evidence="2">HEPN family nuclease</fullName>
    </submittedName>
</protein>
<name>A0ABT2IZS7_9FLAO</name>
<evidence type="ECO:0000313" key="3">
    <source>
        <dbReference type="Proteomes" id="UP001525566"/>
    </source>
</evidence>
<proteinExistence type="predicted"/>
<evidence type="ECO:0000259" key="1">
    <source>
        <dbReference type="Pfam" id="PF18736"/>
    </source>
</evidence>
<dbReference type="Pfam" id="PF18736">
    <property type="entry name" value="pEK499_p136"/>
    <property type="match status" value="1"/>
</dbReference>
<accession>A0ABT2IZS7</accession>
<organism evidence="2 3">
    <name type="scientific">Chryseobacterium herbae</name>
    <dbReference type="NCBI Taxonomy" id="2976476"/>
    <lineage>
        <taxon>Bacteria</taxon>
        <taxon>Pseudomonadati</taxon>
        <taxon>Bacteroidota</taxon>
        <taxon>Flavobacteriia</taxon>
        <taxon>Flavobacteriales</taxon>
        <taxon>Weeksellaceae</taxon>
        <taxon>Chryseobacterium group</taxon>
        <taxon>Chryseobacterium</taxon>
    </lineage>
</organism>
<reference evidence="2 3" key="1">
    <citation type="submission" date="2022-09" db="EMBL/GenBank/DDBJ databases">
        <title>Chryseobacterium oleae sp.nov., isolated from the inter-root soil of Pyrola calliantha H. Andr. in Tibet.</title>
        <authorList>
            <person name="Li Z."/>
        </authorList>
    </citation>
    <scope>NUCLEOTIDE SEQUENCE [LARGE SCALE GENOMIC DNA]</scope>
    <source>
        <strain evidence="3">pc1-10</strain>
    </source>
</reference>
<dbReference type="Proteomes" id="UP001525566">
    <property type="component" value="Unassembled WGS sequence"/>
</dbReference>
<dbReference type="InterPro" id="IPR041318">
    <property type="entry name" value="pEK499_p136"/>
</dbReference>
<keyword evidence="3" id="KW-1185">Reference proteome</keyword>
<comment type="caution">
    <text evidence="2">The sequence shown here is derived from an EMBL/GenBank/DDBJ whole genome shotgun (WGS) entry which is preliminary data.</text>
</comment>